<accession>A0ABY8D421</accession>
<dbReference type="RefSeq" id="WP_280736522.1">
    <property type="nucleotide sequence ID" value="NZ_CP120369.1"/>
</dbReference>
<evidence type="ECO:0000313" key="3">
    <source>
        <dbReference type="Proteomes" id="UP001235547"/>
    </source>
</evidence>
<evidence type="ECO:0008006" key="4">
    <source>
        <dbReference type="Google" id="ProtNLM"/>
    </source>
</evidence>
<dbReference type="Pfam" id="PF03988">
    <property type="entry name" value="DUF347"/>
    <property type="match status" value="4"/>
</dbReference>
<gene>
    <name evidence="2" type="ORF">PYH38_006033</name>
</gene>
<sequence>MVQPDIPNKIAAITASFWIAKIIATTLGETAGDFIAHTLGLGYVVGFFGTVALLVGVLLTQIRSNAFHPALFWAAIVATTTTGTEISDMMDRTFGLGYVLGSTILVAGLAITLTLWYWRKRTLSVEPIVGKDSELFFWIAVVFSNSLGTAFGDALIDPIGLNFVQGALVCSALIAVILALHYFTKINAVLLFWAAFIFTRPFGATFGDFLVKEHTHGGLELGTLETSLVAFALLGGVVFIGSRRDRKMRLELSDAKAS</sequence>
<feature type="transmembrane region" description="Helical" evidence="1">
    <location>
        <begin position="34"/>
        <end position="59"/>
    </location>
</feature>
<protein>
    <recommendedName>
        <fullName evidence="4">Membrane-anchored protein</fullName>
    </recommendedName>
</protein>
<evidence type="ECO:0000256" key="1">
    <source>
        <dbReference type="SAM" id="Phobius"/>
    </source>
</evidence>
<dbReference type="EMBL" id="CP120372">
    <property type="protein sequence ID" value="WEX85604.1"/>
    <property type="molecule type" value="Genomic_DNA"/>
</dbReference>
<geneLocation type="plasmid" evidence="2 3">
    <name>unnamed</name>
</geneLocation>
<keyword evidence="2" id="KW-0614">Plasmid</keyword>
<reference evidence="2 3" key="1">
    <citation type="submission" date="2023-03" db="EMBL/GenBank/DDBJ databases">
        <authorList>
            <person name="Kaur S."/>
            <person name="Espinosa-Saiz D."/>
            <person name="Velazquez E."/>
            <person name="Menendez E."/>
            <person name="diCenzo G.C."/>
        </authorList>
    </citation>
    <scope>NUCLEOTIDE SEQUENCE [LARGE SCALE GENOMIC DNA]</scope>
    <source>
        <strain evidence="2 3">LMG 27395</strain>
        <plasmid evidence="2 3">unnamed</plasmid>
    </source>
</reference>
<keyword evidence="1" id="KW-0812">Transmembrane</keyword>
<keyword evidence="3" id="KW-1185">Reference proteome</keyword>
<feature type="transmembrane region" description="Helical" evidence="1">
    <location>
        <begin position="135"/>
        <end position="156"/>
    </location>
</feature>
<feature type="transmembrane region" description="Helical" evidence="1">
    <location>
        <begin position="162"/>
        <end position="183"/>
    </location>
</feature>
<feature type="transmembrane region" description="Helical" evidence="1">
    <location>
        <begin position="96"/>
        <end position="115"/>
    </location>
</feature>
<keyword evidence="1" id="KW-0472">Membrane</keyword>
<dbReference type="InterPro" id="IPR007136">
    <property type="entry name" value="DUF347"/>
</dbReference>
<proteinExistence type="predicted"/>
<feature type="transmembrane region" description="Helical" evidence="1">
    <location>
        <begin position="190"/>
        <end position="211"/>
    </location>
</feature>
<feature type="transmembrane region" description="Helical" evidence="1">
    <location>
        <begin position="223"/>
        <end position="241"/>
    </location>
</feature>
<dbReference type="Proteomes" id="UP001235547">
    <property type="component" value="Plasmid unnamed"/>
</dbReference>
<keyword evidence="1" id="KW-1133">Transmembrane helix</keyword>
<evidence type="ECO:0000313" key="2">
    <source>
        <dbReference type="EMBL" id="WEX85604.1"/>
    </source>
</evidence>
<organism evidence="2 3">
    <name type="scientific">Sinorhizobium numidicum</name>
    <dbReference type="NCBI Taxonomy" id="680248"/>
    <lineage>
        <taxon>Bacteria</taxon>
        <taxon>Pseudomonadati</taxon>
        <taxon>Pseudomonadota</taxon>
        <taxon>Alphaproteobacteria</taxon>
        <taxon>Hyphomicrobiales</taxon>
        <taxon>Rhizobiaceae</taxon>
        <taxon>Sinorhizobium/Ensifer group</taxon>
        <taxon>Sinorhizobium</taxon>
    </lineage>
</organism>
<name>A0ABY8D421_9HYPH</name>